<proteinExistence type="predicted"/>
<dbReference type="Proteomes" id="UP001286313">
    <property type="component" value="Unassembled WGS sequence"/>
</dbReference>
<evidence type="ECO:0000313" key="1">
    <source>
        <dbReference type="EMBL" id="KAK3857189.1"/>
    </source>
</evidence>
<dbReference type="AlphaFoldDB" id="A0AAE1EM93"/>
<name>A0AAE1EM93_PETCI</name>
<keyword evidence="2" id="KW-1185">Reference proteome</keyword>
<dbReference type="EMBL" id="JAWQEG010005672">
    <property type="protein sequence ID" value="KAK3857189.1"/>
    <property type="molecule type" value="Genomic_DNA"/>
</dbReference>
<protein>
    <submittedName>
        <fullName evidence="1">Uncharacterized protein</fullName>
    </submittedName>
</protein>
<gene>
    <name evidence="1" type="ORF">Pcinc_036548</name>
</gene>
<sequence length="88" mass="9762">MSPMIMRADKFTQVGIGSDKLGKMVRARVKSVITLPSATIITLPPASHCYLPSHSHYPYTTTTLTLTLPSYYHYPRTVTTLTLSLPSH</sequence>
<reference evidence="1" key="1">
    <citation type="submission" date="2023-10" db="EMBL/GenBank/DDBJ databases">
        <title>Genome assemblies of two species of porcelain crab, Petrolisthes cinctipes and Petrolisthes manimaculis (Anomura: Porcellanidae).</title>
        <authorList>
            <person name="Angst P."/>
        </authorList>
    </citation>
    <scope>NUCLEOTIDE SEQUENCE</scope>
    <source>
        <strain evidence="1">PB745_01</strain>
        <tissue evidence="1">Gill</tissue>
    </source>
</reference>
<accession>A0AAE1EM93</accession>
<evidence type="ECO:0000313" key="2">
    <source>
        <dbReference type="Proteomes" id="UP001286313"/>
    </source>
</evidence>
<comment type="caution">
    <text evidence="1">The sequence shown here is derived from an EMBL/GenBank/DDBJ whole genome shotgun (WGS) entry which is preliminary data.</text>
</comment>
<organism evidence="1 2">
    <name type="scientific">Petrolisthes cinctipes</name>
    <name type="common">Flat porcelain crab</name>
    <dbReference type="NCBI Taxonomy" id="88211"/>
    <lineage>
        <taxon>Eukaryota</taxon>
        <taxon>Metazoa</taxon>
        <taxon>Ecdysozoa</taxon>
        <taxon>Arthropoda</taxon>
        <taxon>Crustacea</taxon>
        <taxon>Multicrustacea</taxon>
        <taxon>Malacostraca</taxon>
        <taxon>Eumalacostraca</taxon>
        <taxon>Eucarida</taxon>
        <taxon>Decapoda</taxon>
        <taxon>Pleocyemata</taxon>
        <taxon>Anomura</taxon>
        <taxon>Galatheoidea</taxon>
        <taxon>Porcellanidae</taxon>
        <taxon>Petrolisthes</taxon>
    </lineage>
</organism>